<evidence type="ECO:0000256" key="1">
    <source>
        <dbReference type="SAM" id="MobiDB-lite"/>
    </source>
</evidence>
<sequence>MLRSWADRADRSRPRLESLLLTLTDAVRSVQWVGPDVDGFRSSFSAQVEQPGRALVDRLEDLGLRARSDAEEQDAASASEGTRGGTPMAPGRSGGRGERRARW</sequence>
<feature type="region of interest" description="Disordered" evidence="1">
    <location>
        <begin position="66"/>
        <end position="103"/>
    </location>
</feature>
<proteinExistence type="predicted"/>
<protein>
    <submittedName>
        <fullName evidence="2">Uncharacterized protein</fullName>
    </submittedName>
</protein>
<dbReference type="EMBL" id="CP023563">
    <property type="protein sequence ID" value="ATG50717.1"/>
    <property type="molecule type" value="Genomic_DNA"/>
</dbReference>
<keyword evidence="3" id="KW-1185">Reference proteome</keyword>
<gene>
    <name evidence="2" type="ORF">CFK38_03670</name>
</gene>
<reference evidence="3" key="1">
    <citation type="submission" date="2017-09" db="EMBL/GenBank/DDBJ databases">
        <title>Brachybacterium sp. VM2412.</title>
        <authorList>
            <person name="Tak E.J."/>
            <person name="Bae J.-W."/>
        </authorList>
    </citation>
    <scope>NUCLEOTIDE SEQUENCE [LARGE SCALE GENOMIC DNA]</scope>
    <source>
        <strain evidence="3">VM2412</strain>
    </source>
</reference>
<organism evidence="2 3">
    <name type="scientific">Brachybacterium vulturis</name>
    <dbReference type="NCBI Taxonomy" id="2017484"/>
    <lineage>
        <taxon>Bacteria</taxon>
        <taxon>Bacillati</taxon>
        <taxon>Actinomycetota</taxon>
        <taxon>Actinomycetes</taxon>
        <taxon>Micrococcales</taxon>
        <taxon>Dermabacteraceae</taxon>
        <taxon>Brachybacterium</taxon>
    </lineage>
</organism>
<dbReference type="AlphaFoldDB" id="A0A291GKJ2"/>
<dbReference type="KEGG" id="brz:CFK38_03670"/>
<dbReference type="Proteomes" id="UP000218165">
    <property type="component" value="Chromosome"/>
</dbReference>
<evidence type="ECO:0000313" key="2">
    <source>
        <dbReference type="EMBL" id="ATG50717.1"/>
    </source>
</evidence>
<name>A0A291GKJ2_9MICO</name>
<evidence type="ECO:0000313" key="3">
    <source>
        <dbReference type="Proteomes" id="UP000218165"/>
    </source>
</evidence>
<accession>A0A291GKJ2</accession>